<evidence type="ECO:0000256" key="1">
    <source>
        <dbReference type="ARBA" id="ARBA00010871"/>
    </source>
</evidence>
<comment type="caution">
    <text evidence="6">The sequence shown here is derived from an EMBL/GenBank/DDBJ whole genome shotgun (WGS) entry which is preliminary data.</text>
</comment>
<protein>
    <submittedName>
        <fullName evidence="6">D-alanine--D-alanine ligase</fullName>
    </submittedName>
</protein>
<dbReference type="Pfam" id="PF01820">
    <property type="entry name" value="Dala_Dala_lig_N"/>
    <property type="match status" value="1"/>
</dbReference>
<dbReference type="Gene3D" id="3.40.50.20">
    <property type="match status" value="1"/>
</dbReference>
<keyword evidence="3" id="KW-0961">Cell wall biogenesis/degradation</keyword>
<dbReference type="InterPro" id="IPR016185">
    <property type="entry name" value="PreATP-grasp_dom_sf"/>
</dbReference>
<dbReference type="AlphaFoldDB" id="A0A401QRS6"/>
<dbReference type="PANTHER" id="PTHR23132">
    <property type="entry name" value="D-ALANINE--D-ALANINE LIGASE"/>
    <property type="match status" value="1"/>
</dbReference>
<evidence type="ECO:0000256" key="3">
    <source>
        <dbReference type="ARBA" id="ARBA00023316"/>
    </source>
</evidence>
<dbReference type="InterPro" id="IPR011095">
    <property type="entry name" value="Dala_Dala_lig_C"/>
</dbReference>
<evidence type="ECO:0000256" key="2">
    <source>
        <dbReference type="ARBA" id="ARBA00022598"/>
    </source>
</evidence>
<dbReference type="PANTHER" id="PTHR23132:SF23">
    <property type="entry name" value="D-ALANINE--D-ALANINE LIGASE B"/>
    <property type="match status" value="1"/>
</dbReference>
<gene>
    <name evidence="6" type="primary">ddlA</name>
    <name evidence="6" type="ORF">SALB_00734</name>
</gene>
<keyword evidence="2 6" id="KW-0436">Ligase</keyword>
<sequence>MLVTQEPLPAMSGMDVVVLAGGESAERFVSLASGTEVARALAGLGCNVRLVDPADVEAPLGRPWEESAFAPVAPMPGPPDPAERQRLARHTQTALTRPDLLERLRRADCAFFAIHGGWGGSGHMQSVLDIAGVRYTGPRPHACAAAWDKDRAISRVSAAGVRVTRRVKCTPGDTDHAAEALGLLEHGPVVVKPAAGGSGIELGLMKDEPSLMAALSKSGEDRLVEEYLPGREFSVGVLGDRALPVVEIAVAGPVYDYSAKYSGRGVLRECPAQIPEALTRELEHAALQAHFALTDGTRSYSRVDFRCDGEGRPVFLELNALPAFTQTSLLPLAASKDGCSFPQLIRRIVALAPESTGLP</sequence>
<dbReference type="PROSITE" id="PS50975">
    <property type="entry name" value="ATP_GRASP"/>
    <property type="match status" value="1"/>
</dbReference>
<accession>A0A401QRS6</accession>
<dbReference type="SUPFAM" id="SSF56059">
    <property type="entry name" value="Glutathione synthetase ATP-binding domain-like"/>
    <property type="match status" value="1"/>
</dbReference>
<dbReference type="Gene3D" id="3.30.470.20">
    <property type="entry name" value="ATP-grasp fold, B domain"/>
    <property type="match status" value="1"/>
</dbReference>
<dbReference type="SUPFAM" id="SSF52440">
    <property type="entry name" value="PreATP-grasp domain"/>
    <property type="match status" value="1"/>
</dbReference>
<dbReference type="GO" id="GO:0046872">
    <property type="term" value="F:metal ion binding"/>
    <property type="evidence" value="ECO:0007669"/>
    <property type="project" value="InterPro"/>
</dbReference>
<dbReference type="EMBL" id="BHXC01000006">
    <property type="protein sequence ID" value="GCB88065.1"/>
    <property type="molecule type" value="Genomic_DNA"/>
</dbReference>
<keyword evidence="4" id="KW-0067">ATP-binding</keyword>
<dbReference type="Pfam" id="PF07478">
    <property type="entry name" value="Dala_Dala_lig_C"/>
    <property type="match status" value="1"/>
</dbReference>
<dbReference type="Proteomes" id="UP000288351">
    <property type="component" value="Unassembled WGS sequence"/>
</dbReference>
<feature type="domain" description="ATP-grasp" evidence="5">
    <location>
        <begin position="153"/>
        <end position="350"/>
    </location>
</feature>
<dbReference type="Gene3D" id="3.30.1490.20">
    <property type="entry name" value="ATP-grasp fold, A domain"/>
    <property type="match status" value="1"/>
</dbReference>
<proteinExistence type="inferred from homology"/>
<keyword evidence="4" id="KW-0547">Nucleotide-binding</keyword>
<name>A0A401QRS6_STRNR</name>
<evidence type="ECO:0000256" key="4">
    <source>
        <dbReference type="PROSITE-ProRule" id="PRU00409"/>
    </source>
</evidence>
<dbReference type="GO" id="GO:0071555">
    <property type="term" value="P:cell wall organization"/>
    <property type="evidence" value="ECO:0007669"/>
    <property type="project" value="UniProtKB-KW"/>
</dbReference>
<organism evidence="6 7">
    <name type="scientific">Streptomyces noursei</name>
    <name type="common">Streptomyces albulus</name>
    <dbReference type="NCBI Taxonomy" id="1971"/>
    <lineage>
        <taxon>Bacteria</taxon>
        <taxon>Bacillati</taxon>
        <taxon>Actinomycetota</taxon>
        <taxon>Actinomycetes</taxon>
        <taxon>Kitasatosporales</taxon>
        <taxon>Streptomycetaceae</taxon>
        <taxon>Streptomyces</taxon>
    </lineage>
</organism>
<dbReference type="GO" id="GO:0008716">
    <property type="term" value="F:D-alanine-D-alanine ligase activity"/>
    <property type="evidence" value="ECO:0007669"/>
    <property type="project" value="InterPro"/>
</dbReference>
<dbReference type="GO" id="GO:0005524">
    <property type="term" value="F:ATP binding"/>
    <property type="evidence" value="ECO:0007669"/>
    <property type="project" value="UniProtKB-UniRule"/>
</dbReference>
<dbReference type="InterPro" id="IPR011761">
    <property type="entry name" value="ATP-grasp"/>
</dbReference>
<evidence type="ECO:0000313" key="6">
    <source>
        <dbReference type="EMBL" id="GCB88065.1"/>
    </source>
</evidence>
<evidence type="ECO:0000259" key="5">
    <source>
        <dbReference type="PROSITE" id="PS50975"/>
    </source>
</evidence>
<evidence type="ECO:0000313" key="7">
    <source>
        <dbReference type="Proteomes" id="UP000288351"/>
    </source>
</evidence>
<reference evidence="6 7" key="1">
    <citation type="journal article" date="2019" name="Microbiol. Resour. Announc.">
        <title>Draft Genome Sequence of the Most Traditional epsilon-Poly-l-Lysine Producer, Streptomyces albulus NBRC14147.</title>
        <authorList>
            <person name="Yamanaka K."/>
            <person name="Hamano Y."/>
        </authorList>
    </citation>
    <scope>NUCLEOTIDE SEQUENCE [LARGE SCALE GENOMIC DNA]</scope>
    <source>
        <strain evidence="6 7">NBRC 14147</strain>
    </source>
</reference>
<dbReference type="InterPro" id="IPR011127">
    <property type="entry name" value="Dala_Dala_lig_N"/>
</dbReference>
<comment type="similarity">
    <text evidence="1">Belongs to the D-alanine--D-alanine ligase family.</text>
</comment>
<dbReference type="InterPro" id="IPR013815">
    <property type="entry name" value="ATP_grasp_subdomain_1"/>
</dbReference>